<reference evidence="1 2" key="1">
    <citation type="submission" date="2019-08" db="EMBL/GenBank/DDBJ databases">
        <title>Complete genome sequence of Spiroplasma chinense CCH (DSM 19755).</title>
        <authorList>
            <person name="Shen H.-Y."/>
            <person name="Lin Y.-C."/>
            <person name="Chou L."/>
            <person name="Kuo C.-H."/>
        </authorList>
    </citation>
    <scope>NUCLEOTIDE SEQUENCE [LARGE SCALE GENOMIC DNA]</scope>
    <source>
        <strain evidence="1 2">CCH</strain>
    </source>
</reference>
<dbReference type="Proteomes" id="UP000323144">
    <property type="component" value="Chromosome"/>
</dbReference>
<dbReference type="KEGG" id="schi:SCHIN_v1c04770"/>
<organism evidence="1 2">
    <name type="scientific">Spiroplasma chinense</name>
    <dbReference type="NCBI Taxonomy" id="216932"/>
    <lineage>
        <taxon>Bacteria</taxon>
        <taxon>Bacillati</taxon>
        <taxon>Mycoplasmatota</taxon>
        <taxon>Mollicutes</taxon>
        <taxon>Entomoplasmatales</taxon>
        <taxon>Spiroplasmataceae</taxon>
        <taxon>Spiroplasma</taxon>
    </lineage>
</organism>
<dbReference type="EMBL" id="CP043026">
    <property type="protein sequence ID" value="QEH61674.1"/>
    <property type="molecule type" value="Genomic_DNA"/>
</dbReference>
<proteinExistence type="predicted"/>
<dbReference type="SUPFAM" id="SSF116965">
    <property type="entry name" value="Hypothetical protein MPN330"/>
    <property type="match status" value="1"/>
</dbReference>
<dbReference type="RefSeq" id="WP_166508062.1">
    <property type="nucleotide sequence ID" value="NZ_CP043026.1"/>
</dbReference>
<evidence type="ECO:0000313" key="1">
    <source>
        <dbReference type="EMBL" id="QEH61674.1"/>
    </source>
</evidence>
<dbReference type="InterPro" id="IPR024503">
    <property type="entry name" value="DUF3196"/>
</dbReference>
<dbReference type="Pfam" id="PF11428">
    <property type="entry name" value="DUF3196"/>
    <property type="match status" value="1"/>
</dbReference>
<evidence type="ECO:0000313" key="2">
    <source>
        <dbReference type="Proteomes" id="UP000323144"/>
    </source>
</evidence>
<sequence length="249" mass="29320">MEKNYYDEIAEKVKDLIDKGEFQQAMEQINEELKAPYVPFDFEEELEKLSIQINESFAQNKDNSYLNWNFDKISDIMGQTLDQEMHIVAFDALRSLNARKIMPDIKNYLLNQNVKNEYKTFLLMVLIEQKVDEIIEIKKQELTIRLNPATFDLSEAKNFLTEIEEKLEDLVADQNPSLFTICKHIANTYYYNIFPDFRMEGYGNNEIVAAIIMFAHKSLGLDFDETLKEKLDFNYSKAMLLLNKFDKLI</sequence>
<gene>
    <name evidence="1" type="ORF">SCHIN_v1c04770</name>
</gene>
<protein>
    <recommendedName>
        <fullName evidence="3">DUF3196 domain-containing protein</fullName>
    </recommendedName>
</protein>
<dbReference type="AlphaFoldDB" id="A0A5B9Y3N1"/>
<evidence type="ECO:0008006" key="3">
    <source>
        <dbReference type="Google" id="ProtNLM"/>
    </source>
</evidence>
<accession>A0A5B9Y3N1</accession>
<keyword evidence="2" id="KW-1185">Reference proteome</keyword>
<name>A0A5B9Y3N1_9MOLU</name>